<evidence type="ECO:0000256" key="2">
    <source>
        <dbReference type="ARBA" id="ARBA00022692"/>
    </source>
</evidence>
<dbReference type="STRING" id="208439.AJAP_00190"/>
<comment type="subcellular location">
    <subcellularLocation>
        <location evidence="6">Cell membrane</location>
        <topology evidence="6">Multi-pass membrane protein</topology>
    </subcellularLocation>
    <subcellularLocation>
        <location evidence="1">Membrane</location>
        <topology evidence="1">Multi-pass membrane protein</topology>
    </subcellularLocation>
</comment>
<dbReference type="KEGG" id="aja:AJAP_00190"/>
<keyword evidence="6" id="KW-1003">Cell membrane</keyword>
<protein>
    <recommendedName>
        <fullName evidence="6">Transport permease protein</fullName>
    </recommendedName>
</protein>
<feature type="transmembrane region" description="Helical" evidence="6">
    <location>
        <begin position="62"/>
        <end position="82"/>
    </location>
</feature>
<reference evidence="8 9" key="1">
    <citation type="journal article" date="2014" name="J. Biotechnol.">
        <title>Complete genome sequence of the actinobacterium Amycolatopsis japonica MG417-CF17(T) (=DSM 44213T) producing (S,S)-N,N'-ethylenediaminedisuccinic acid.</title>
        <authorList>
            <person name="Stegmann E."/>
            <person name="Albersmeier A."/>
            <person name="Spohn M."/>
            <person name="Gert H."/>
            <person name="Weber T."/>
            <person name="Wohlleben W."/>
            <person name="Kalinowski J."/>
            <person name="Ruckert C."/>
        </authorList>
    </citation>
    <scope>NUCLEOTIDE SEQUENCE [LARGE SCALE GENOMIC DNA]</scope>
    <source>
        <strain evidence="9">MG417-CF17 (DSM 44213)</strain>
    </source>
</reference>
<dbReference type="EMBL" id="CP008953">
    <property type="protein sequence ID" value="AIG72977.1"/>
    <property type="molecule type" value="Genomic_DNA"/>
</dbReference>
<dbReference type="Proteomes" id="UP000028492">
    <property type="component" value="Chromosome"/>
</dbReference>
<dbReference type="eggNOG" id="COG0842">
    <property type="taxonomic scope" value="Bacteria"/>
</dbReference>
<evidence type="ECO:0000256" key="3">
    <source>
        <dbReference type="ARBA" id="ARBA00022989"/>
    </source>
</evidence>
<accession>A0A075UG68</accession>
<feature type="transmembrane region" description="Helical" evidence="6">
    <location>
        <begin position="139"/>
        <end position="160"/>
    </location>
</feature>
<dbReference type="GO" id="GO:0043190">
    <property type="term" value="C:ATP-binding cassette (ABC) transporter complex"/>
    <property type="evidence" value="ECO:0007669"/>
    <property type="project" value="InterPro"/>
</dbReference>
<name>A0A075UG68_9PSEU</name>
<gene>
    <name evidence="8" type="ORF">AJAP_00190</name>
</gene>
<dbReference type="HOGENOM" id="CLU_039483_4_1_11"/>
<keyword evidence="9" id="KW-1185">Reference proteome</keyword>
<feature type="transmembrane region" description="Helical" evidence="6">
    <location>
        <begin position="167"/>
        <end position="186"/>
    </location>
</feature>
<keyword evidence="2 6" id="KW-0812">Transmembrane</keyword>
<sequence>MNTLAKITLTETKLALRTPGFVIGGLVLPTAITAILGAIPAIRADSETPTGMRFLDAWVPSMVVLTIAMMGLQAIPGIIATYREQGILRRFATTPVHPAQLLVAQLIINVTVTIGGVGILLLTAGVVFDVPTPRHPLGFLLTFFLGTTAIFGLGLIAASVAKTSRAASGIALIAYLPIMFLGGVYLPRPLLPEAIRDIGAYIPPGVKALEDAWTGAGAQPLQLAVLAAFAVGSCVLAAKLFRWE</sequence>
<evidence type="ECO:0000256" key="1">
    <source>
        <dbReference type="ARBA" id="ARBA00004141"/>
    </source>
</evidence>
<evidence type="ECO:0000313" key="9">
    <source>
        <dbReference type="Proteomes" id="UP000028492"/>
    </source>
</evidence>
<evidence type="ECO:0000256" key="5">
    <source>
        <dbReference type="ARBA" id="ARBA00023251"/>
    </source>
</evidence>
<feature type="transmembrane region" description="Helical" evidence="6">
    <location>
        <begin position="221"/>
        <end position="241"/>
    </location>
</feature>
<keyword evidence="5" id="KW-0046">Antibiotic resistance</keyword>
<dbReference type="PIRSF" id="PIRSF006648">
    <property type="entry name" value="DrrB"/>
    <property type="match status" value="1"/>
</dbReference>
<evidence type="ECO:0000256" key="4">
    <source>
        <dbReference type="ARBA" id="ARBA00023136"/>
    </source>
</evidence>
<dbReference type="InterPro" id="IPR047817">
    <property type="entry name" value="ABC2_TM_bact-type"/>
</dbReference>
<keyword evidence="4 6" id="KW-0472">Membrane</keyword>
<dbReference type="InterPro" id="IPR013525">
    <property type="entry name" value="ABC2_TM"/>
</dbReference>
<evidence type="ECO:0000256" key="6">
    <source>
        <dbReference type="RuleBase" id="RU361157"/>
    </source>
</evidence>
<dbReference type="RefSeq" id="WP_038507072.1">
    <property type="nucleotide sequence ID" value="NZ_CP008953.1"/>
</dbReference>
<dbReference type="PANTHER" id="PTHR43027">
    <property type="entry name" value="DOXORUBICIN RESISTANCE ABC TRANSPORTER PERMEASE PROTEIN DRRC-RELATED"/>
    <property type="match status" value="1"/>
</dbReference>
<dbReference type="GO" id="GO:0140359">
    <property type="term" value="F:ABC-type transporter activity"/>
    <property type="evidence" value="ECO:0007669"/>
    <property type="project" value="InterPro"/>
</dbReference>
<keyword evidence="3 6" id="KW-1133">Transmembrane helix</keyword>
<keyword evidence="6" id="KW-0813">Transport</keyword>
<dbReference type="PANTHER" id="PTHR43027:SF2">
    <property type="entry name" value="TRANSPORT PERMEASE PROTEIN"/>
    <property type="match status" value="1"/>
</dbReference>
<comment type="similarity">
    <text evidence="6">Belongs to the ABC-2 integral membrane protein family.</text>
</comment>
<feature type="transmembrane region" description="Helical" evidence="6">
    <location>
        <begin position="21"/>
        <end position="42"/>
    </location>
</feature>
<feature type="domain" description="ABC transmembrane type-2" evidence="7">
    <location>
        <begin position="20"/>
        <end position="244"/>
    </location>
</feature>
<evidence type="ECO:0000313" key="8">
    <source>
        <dbReference type="EMBL" id="AIG72977.1"/>
    </source>
</evidence>
<dbReference type="InterPro" id="IPR052902">
    <property type="entry name" value="ABC-2_transporter"/>
</dbReference>
<organism evidence="8 9">
    <name type="scientific">Amycolatopsis japonica</name>
    <dbReference type="NCBI Taxonomy" id="208439"/>
    <lineage>
        <taxon>Bacteria</taxon>
        <taxon>Bacillati</taxon>
        <taxon>Actinomycetota</taxon>
        <taxon>Actinomycetes</taxon>
        <taxon>Pseudonocardiales</taxon>
        <taxon>Pseudonocardiaceae</taxon>
        <taxon>Amycolatopsis</taxon>
        <taxon>Amycolatopsis japonica group</taxon>
    </lineage>
</organism>
<evidence type="ECO:0000259" key="7">
    <source>
        <dbReference type="PROSITE" id="PS51012"/>
    </source>
</evidence>
<dbReference type="AlphaFoldDB" id="A0A075UG68"/>
<dbReference type="GO" id="GO:0046677">
    <property type="term" value="P:response to antibiotic"/>
    <property type="evidence" value="ECO:0007669"/>
    <property type="project" value="UniProtKB-KW"/>
</dbReference>
<dbReference type="Pfam" id="PF01061">
    <property type="entry name" value="ABC2_membrane"/>
    <property type="match status" value="1"/>
</dbReference>
<proteinExistence type="inferred from homology"/>
<feature type="transmembrane region" description="Helical" evidence="6">
    <location>
        <begin position="102"/>
        <end position="127"/>
    </location>
</feature>
<dbReference type="InterPro" id="IPR000412">
    <property type="entry name" value="ABC_2_transport"/>
</dbReference>
<dbReference type="PROSITE" id="PS51012">
    <property type="entry name" value="ABC_TM2"/>
    <property type="match status" value="1"/>
</dbReference>